<dbReference type="KEGG" id="bmx:BMS_0857"/>
<evidence type="ECO:0000256" key="3">
    <source>
        <dbReference type="ARBA" id="ARBA00023002"/>
    </source>
</evidence>
<evidence type="ECO:0000256" key="1">
    <source>
        <dbReference type="ARBA" id="ARBA00006926"/>
    </source>
</evidence>
<dbReference type="EMBL" id="FQ312005">
    <property type="protein sequence ID" value="CBW25750.1"/>
    <property type="molecule type" value="Genomic_DNA"/>
</dbReference>
<dbReference type="Gene3D" id="3.40.30.10">
    <property type="entry name" value="Glutaredoxin"/>
    <property type="match status" value="1"/>
</dbReference>
<evidence type="ECO:0000256" key="6">
    <source>
        <dbReference type="SAM" id="SignalP"/>
    </source>
</evidence>
<keyword evidence="8" id="KW-1185">Reference proteome</keyword>
<feature type="chain" id="PRO_5003154112" description="Glutathione peroxidase" evidence="6">
    <location>
        <begin position="19"/>
        <end position="176"/>
    </location>
</feature>
<dbReference type="eggNOG" id="COG0386">
    <property type="taxonomic scope" value="Bacteria"/>
</dbReference>
<accession>E1WX49</accession>
<dbReference type="PANTHER" id="PTHR11592">
    <property type="entry name" value="GLUTATHIONE PEROXIDASE"/>
    <property type="match status" value="1"/>
</dbReference>
<dbReference type="CDD" id="cd00340">
    <property type="entry name" value="GSH_Peroxidase"/>
    <property type="match status" value="1"/>
</dbReference>
<keyword evidence="3 5" id="KW-0560">Oxidoreductase</keyword>
<evidence type="ECO:0000313" key="7">
    <source>
        <dbReference type="EMBL" id="CBW25750.1"/>
    </source>
</evidence>
<proteinExistence type="inferred from homology"/>
<evidence type="ECO:0000256" key="4">
    <source>
        <dbReference type="PIRSR" id="PIRSR000303-1"/>
    </source>
</evidence>
<protein>
    <recommendedName>
        <fullName evidence="5">Glutathione peroxidase</fullName>
    </recommendedName>
</protein>
<dbReference type="PIRSF" id="PIRSF000303">
    <property type="entry name" value="Glutathion_perox"/>
    <property type="match status" value="1"/>
</dbReference>
<dbReference type="HOGENOM" id="CLU_029507_1_2_7"/>
<dbReference type="AlphaFoldDB" id="E1WX49"/>
<evidence type="ECO:0000256" key="5">
    <source>
        <dbReference type="RuleBase" id="RU000499"/>
    </source>
</evidence>
<name>E1WX49_HALMS</name>
<dbReference type="PANTHER" id="PTHR11592:SF78">
    <property type="entry name" value="GLUTATHIONE PEROXIDASE"/>
    <property type="match status" value="1"/>
</dbReference>
<keyword evidence="2 5" id="KW-0575">Peroxidase</keyword>
<dbReference type="Proteomes" id="UP000008963">
    <property type="component" value="Chromosome"/>
</dbReference>
<comment type="similarity">
    <text evidence="1 5">Belongs to the glutathione peroxidase family.</text>
</comment>
<gene>
    <name evidence="7" type="ordered locus">BMS_0857</name>
</gene>
<dbReference type="STRING" id="862908.BMS_0857"/>
<dbReference type="InterPro" id="IPR000889">
    <property type="entry name" value="Glutathione_peroxidase"/>
</dbReference>
<feature type="signal peptide" evidence="6">
    <location>
        <begin position="1"/>
        <end position="18"/>
    </location>
</feature>
<evidence type="ECO:0000256" key="2">
    <source>
        <dbReference type="ARBA" id="ARBA00022559"/>
    </source>
</evidence>
<dbReference type="PATRIC" id="fig|862908.3.peg.817"/>
<dbReference type="GO" id="GO:0004601">
    <property type="term" value="F:peroxidase activity"/>
    <property type="evidence" value="ECO:0007669"/>
    <property type="project" value="UniProtKB-KW"/>
</dbReference>
<evidence type="ECO:0000313" key="8">
    <source>
        <dbReference type="Proteomes" id="UP000008963"/>
    </source>
</evidence>
<dbReference type="PRINTS" id="PR01011">
    <property type="entry name" value="GLUTPROXDASE"/>
</dbReference>
<organism evidence="7 8">
    <name type="scientific">Halobacteriovorax marinus (strain ATCC BAA-682 / DSM 15412 / SJ)</name>
    <name type="common">Bacteriovorax marinus</name>
    <dbReference type="NCBI Taxonomy" id="862908"/>
    <lineage>
        <taxon>Bacteria</taxon>
        <taxon>Pseudomonadati</taxon>
        <taxon>Bdellovibrionota</taxon>
        <taxon>Bacteriovoracia</taxon>
        <taxon>Bacteriovoracales</taxon>
        <taxon>Halobacteriovoraceae</taxon>
        <taxon>Halobacteriovorax</taxon>
    </lineage>
</organism>
<dbReference type="RefSeq" id="WP_014243535.1">
    <property type="nucleotide sequence ID" value="NC_016620.1"/>
</dbReference>
<dbReference type="Pfam" id="PF00255">
    <property type="entry name" value="GSHPx"/>
    <property type="match status" value="1"/>
</dbReference>
<dbReference type="PROSITE" id="PS51355">
    <property type="entry name" value="GLUTATHIONE_PEROXID_3"/>
    <property type="match status" value="1"/>
</dbReference>
<reference evidence="8" key="1">
    <citation type="journal article" date="2013" name="ISME J.">
        <title>A small predatory core genome in the divergent marine Bacteriovorax marinus SJ and the terrestrial Bdellovibrio bacteriovorus.</title>
        <authorList>
            <person name="Crossman L.C."/>
            <person name="Chen H."/>
            <person name="Cerdeno-Tarraga A.M."/>
            <person name="Brooks K."/>
            <person name="Quail M.A."/>
            <person name="Pineiro S.A."/>
            <person name="Hobley L."/>
            <person name="Sockett R.E."/>
            <person name="Bentley S.D."/>
            <person name="Parkhill J."/>
            <person name="Williams H.N."/>
            <person name="Stine O.C."/>
        </authorList>
    </citation>
    <scope>NUCLEOTIDE SEQUENCE [LARGE SCALE GENOMIC DNA]</scope>
    <source>
        <strain evidence="8">ATCC BAA-682 / DSM 15412 / SJ</strain>
    </source>
</reference>
<feature type="active site" evidence="4">
    <location>
        <position position="55"/>
    </location>
</feature>
<dbReference type="SUPFAM" id="SSF52833">
    <property type="entry name" value="Thioredoxin-like"/>
    <property type="match status" value="1"/>
</dbReference>
<sequence length="176" mass="20030">MKLLTLIIAFFTITSTLAKSSELHAFKLKAPRKSEINLEKYKDGPLLIINIATRCGYTGQLDDIEKLYKKYSSKGLVIIGIPSNDFGGQTPESNQEVVEMCRVKYGASFPISTKVKVLGKEKHPLIEYMISESKQGDIKWNFEKFLFDKSGKFIKRFDSKTLPLNSELEEEIKKNL</sequence>
<dbReference type="OrthoDB" id="9785502at2"/>
<keyword evidence="6" id="KW-0732">Signal</keyword>
<dbReference type="InterPro" id="IPR036249">
    <property type="entry name" value="Thioredoxin-like_sf"/>
</dbReference>
<dbReference type="GO" id="GO:0034599">
    <property type="term" value="P:cellular response to oxidative stress"/>
    <property type="evidence" value="ECO:0007669"/>
    <property type="project" value="TreeGrafter"/>
</dbReference>